<dbReference type="InterPro" id="IPR007657">
    <property type="entry name" value="Glycosyltransferase_61"/>
</dbReference>
<dbReference type="AlphaFoldDB" id="A0A8J5KA15"/>
<evidence type="ECO:0000259" key="8">
    <source>
        <dbReference type="Pfam" id="PF04577"/>
    </source>
</evidence>
<keyword evidence="7" id="KW-0472">Membrane</keyword>
<keyword evidence="4" id="KW-0808">Transferase</keyword>
<dbReference type="PROSITE" id="PS51257">
    <property type="entry name" value="PROKAR_LIPOPROTEIN"/>
    <property type="match status" value="1"/>
</dbReference>
<reference evidence="9 10" key="1">
    <citation type="submission" date="2020-08" db="EMBL/GenBank/DDBJ databases">
        <title>Plant Genome Project.</title>
        <authorList>
            <person name="Zhang R.-G."/>
        </authorList>
    </citation>
    <scope>NUCLEOTIDE SEQUENCE [LARGE SCALE GENOMIC DNA]</scope>
    <source>
        <tissue evidence="9">Rhizome</tissue>
    </source>
</reference>
<feature type="region of interest" description="Disordered" evidence="6">
    <location>
        <begin position="104"/>
        <end position="171"/>
    </location>
</feature>
<gene>
    <name evidence="9" type="ORF">ZIOFF_064359</name>
</gene>
<protein>
    <recommendedName>
        <fullName evidence="8">Glycosyltransferase 61 catalytic domain-containing protein</fullName>
    </recommendedName>
</protein>
<feature type="transmembrane region" description="Helical" evidence="7">
    <location>
        <begin position="16"/>
        <end position="37"/>
    </location>
</feature>
<feature type="compositionally biased region" description="Basic and acidic residues" evidence="6">
    <location>
        <begin position="157"/>
        <end position="171"/>
    </location>
</feature>
<feature type="compositionally biased region" description="Polar residues" evidence="6">
    <location>
        <begin position="104"/>
        <end position="116"/>
    </location>
</feature>
<evidence type="ECO:0000256" key="1">
    <source>
        <dbReference type="ARBA" id="ARBA00004323"/>
    </source>
</evidence>
<evidence type="ECO:0000256" key="5">
    <source>
        <dbReference type="ARBA" id="ARBA00023180"/>
    </source>
</evidence>
<evidence type="ECO:0000256" key="4">
    <source>
        <dbReference type="ARBA" id="ARBA00022679"/>
    </source>
</evidence>
<comment type="subcellular location">
    <subcellularLocation>
        <location evidence="1">Golgi apparatus membrane</location>
        <topology evidence="1">Single-pass type II membrane protein</topology>
    </subcellularLocation>
</comment>
<evidence type="ECO:0000256" key="3">
    <source>
        <dbReference type="ARBA" id="ARBA00022676"/>
    </source>
</evidence>
<evidence type="ECO:0000256" key="2">
    <source>
        <dbReference type="ARBA" id="ARBA00004881"/>
    </source>
</evidence>
<feature type="domain" description="Glycosyltransferase 61 catalytic" evidence="8">
    <location>
        <begin position="371"/>
        <end position="455"/>
    </location>
</feature>
<keyword evidence="7" id="KW-0812">Transmembrane</keyword>
<dbReference type="PANTHER" id="PTHR20961">
    <property type="entry name" value="GLYCOSYLTRANSFERASE"/>
    <property type="match status" value="1"/>
</dbReference>
<proteinExistence type="predicted"/>
<organism evidence="9 10">
    <name type="scientific">Zingiber officinale</name>
    <name type="common">Ginger</name>
    <name type="synonym">Amomum zingiber</name>
    <dbReference type="NCBI Taxonomy" id="94328"/>
    <lineage>
        <taxon>Eukaryota</taxon>
        <taxon>Viridiplantae</taxon>
        <taxon>Streptophyta</taxon>
        <taxon>Embryophyta</taxon>
        <taxon>Tracheophyta</taxon>
        <taxon>Spermatophyta</taxon>
        <taxon>Magnoliopsida</taxon>
        <taxon>Liliopsida</taxon>
        <taxon>Zingiberales</taxon>
        <taxon>Zingiberaceae</taxon>
        <taxon>Zingiber</taxon>
    </lineage>
</organism>
<dbReference type="EMBL" id="JACMSC010000018">
    <property type="protein sequence ID" value="KAG6475141.1"/>
    <property type="molecule type" value="Genomic_DNA"/>
</dbReference>
<evidence type="ECO:0000313" key="10">
    <source>
        <dbReference type="Proteomes" id="UP000734854"/>
    </source>
</evidence>
<feature type="compositionally biased region" description="Low complexity" evidence="6">
    <location>
        <begin position="131"/>
        <end position="140"/>
    </location>
</feature>
<keyword evidence="7" id="KW-1133">Transmembrane helix</keyword>
<dbReference type="GO" id="GO:0016763">
    <property type="term" value="F:pentosyltransferase activity"/>
    <property type="evidence" value="ECO:0007669"/>
    <property type="project" value="UniProtKB-ARBA"/>
</dbReference>
<sequence>MGEKMKVVSIYRGFDHLSLGVGLLMGCLLVSLTYVTVYKSDMLAFPMNKRFHGIAVALPMSKEEAYSLISQQIDYQSEPRCSHGSASSHLCENTETIGTAWVSSSAGSEIPSQRNEFSAGEVTAGSKIPNSSRNVQSSSSLEDHVDRLQVPVVNNARKSDPEESDSKPMCDTSSHRCDVCDVHGDIRIVTGKDSPSILRVTASPFTDQQSWQVKPYARKWDHGLTRIIEPVTVRSTADRAAAPRCDVTHGVPAVVFSTGGYAGNHFHDFADLIVPLFQTVRQFDGEVQFVVAHLNRRWMTGKFGHYFRRLSRYDAIDLDNDARVHCFGRAIVGLRADQDLIIDPAKSPMGYNTSNFLQFMRSTYGLSRDYALKLAEQPGKKPRLLLIARSRSRKFMNADDIAKLAEKLGFEVLVSEAAKDLAEFSKIVNSCDVMVGVHGAGLTNLVFLPTNAVVVQVVPFGSHEWIATTYFGKPAKAMELKYLEYTITANESTLTELYPRDDPVFTDPQSIHKLGWEKMGEIYLKKQNIRLDLDRFRPVLEKALELLRE</sequence>
<dbReference type="Pfam" id="PF04577">
    <property type="entry name" value="Glyco_transf_61"/>
    <property type="match status" value="1"/>
</dbReference>
<name>A0A8J5KA15_ZINOF</name>
<dbReference type="Proteomes" id="UP000734854">
    <property type="component" value="Unassembled WGS sequence"/>
</dbReference>
<accession>A0A8J5KA15</accession>
<keyword evidence="10" id="KW-1185">Reference proteome</keyword>
<evidence type="ECO:0000256" key="7">
    <source>
        <dbReference type="SAM" id="Phobius"/>
    </source>
</evidence>
<keyword evidence="5" id="KW-0325">Glycoprotein</keyword>
<dbReference type="GO" id="GO:0000139">
    <property type="term" value="C:Golgi membrane"/>
    <property type="evidence" value="ECO:0007669"/>
    <property type="project" value="UniProtKB-SubCell"/>
</dbReference>
<dbReference type="InterPro" id="IPR049625">
    <property type="entry name" value="Glyco_transf_61_cat"/>
</dbReference>
<comment type="pathway">
    <text evidence="2">Glycan metabolism.</text>
</comment>
<keyword evidence="3" id="KW-0328">Glycosyltransferase</keyword>
<evidence type="ECO:0000256" key="6">
    <source>
        <dbReference type="SAM" id="MobiDB-lite"/>
    </source>
</evidence>
<dbReference type="PANTHER" id="PTHR20961:SF144">
    <property type="entry name" value="OS01G0119100 PROTEIN"/>
    <property type="match status" value="1"/>
</dbReference>
<evidence type="ECO:0000313" key="9">
    <source>
        <dbReference type="EMBL" id="KAG6475141.1"/>
    </source>
</evidence>
<comment type="caution">
    <text evidence="9">The sequence shown here is derived from an EMBL/GenBank/DDBJ whole genome shotgun (WGS) entry which is preliminary data.</text>
</comment>